<name>A0ACC5YXC0_9TELE</name>
<proteinExistence type="predicted"/>
<evidence type="ECO:0000313" key="1">
    <source>
        <dbReference type="EMBL" id="MCJ8740421.1"/>
    </source>
</evidence>
<dbReference type="EMBL" id="CM040988">
    <property type="protein sequence ID" value="MCJ8740421.1"/>
    <property type="molecule type" value="Genomic_DNA"/>
</dbReference>
<evidence type="ECO:0000313" key="2">
    <source>
        <dbReference type="Proteomes" id="UP000830395"/>
    </source>
</evidence>
<comment type="caution">
    <text evidence="1">The sequence shown here is derived from an EMBL/GenBank/DDBJ whole genome shotgun (WGS) entry which is preliminary data.</text>
</comment>
<protein>
    <submittedName>
        <fullName evidence="1">Uncharacterized protein</fullName>
    </submittedName>
</protein>
<keyword evidence="2" id="KW-1185">Reference proteome</keyword>
<reference evidence="1" key="1">
    <citation type="submission" date="2020-02" db="EMBL/GenBank/DDBJ databases">
        <title>Genome sequencing of the panga catfish, Pangasius djambal.</title>
        <authorList>
            <person name="Wen M."/>
            <person name="Zahm M."/>
            <person name="Roques C."/>
            <person name="Cabau C."/>
            <person name="Klopp C."/>
            <person name="Donnadieu C."/>
            <person name="Jouanno E."/>
            <person name="Avarre J.-C."/>
            <person name="Campet M."/>
            <person name="Ha T."/>
            <person name="Dugue R."/>
            <person name="Lampietro C."/>
            <person name="Louis A."/>
            <person name="Herpin A."/>
            <person name="Echchiki A."/>
            <person name="Berthelot C."/>
            <person name="Parey E."/>
            <person name="Roest-Crollius H."/>
            <person name="Braasch I."/>
            <person name="Postlethwait J.H."/>
            <person name="Bobe J."/>
            <person name="Montfort J."/>
            <person name="Bouchez O."/>
            <person name="Begum T."/>
            <person name="Schartl M."/>
            <person name="Gustiano R."/>
            <person name="Guiguen Y."/>
        </authorList>
    </citation>
    <scope>NUCLEOTIDE SEQUENCE</scope>
    <source>
        <strain evidence="1">Pdj_M5554</strain>
    </source>
</reference>
<organism evidence="1 2">
    <name type="scientific">Pangasius djambal</name>
    <dbReference type="NCBI Taxonomy" id="1691987"/>
    <lineage>
        <taxon>Eukaryota</taxon>
        <taxon>Metazoa</taxon>
        <taxon>Chordata</taxon>
        <taxon>Craniata</taxon>
        <taxon>Vertebrata</taxon>
        <taxon>Euteleostomi</taxon>
        <taxon>Actinopterygii</taxon>
        <taxon>Neopterygii</taxon>
        <taxon>Teleostei</taxon>
        <taxon>Ostariophysi</taxon>
        <taxon>Siluriformes</taxon>
        <taxon>Pangasiidae</taxon>
        <taxon>Pangasius</taxon>
    </lineage>
</organism>
<dbReference type="Proteomes" id="UP000830395">
    <property type="component" value="Chromosome 14"/>
</dbReference>
<accession>A0ACC5YXC0</accession>
<sequence>MKEVTSLQSDSSPDMEALRYPCSTGPSLENRILTQASSFLLQPPSWVNLTPSCPALCPSSLSSTASSSPLLSTSSSLLSSTLLSTENTQLKYDPLTVSSLCSSQPLSSLIKSTAPPTGAEAHKCLSGEQGEIKIEGDESCSTDELPSYCEELNESSDHEDQMEIDREPPAERPVLDLRPTEEEEKQTLDLDEGFAEFDSSSNEHAELLKETKYKLLNLVCRSLVQKTHSLGQVDWDNSGTVWNVIKLLGTDITLSDPEFLLKVAVYTRQELNIRVTANFLLALAAHLPNSKPHLRRYFCSAVQLPSDWLEVTRIYSTCFSRSLPSGLKKALADKFKQFSEYQLAKYNTRKHRCKHRKKKRQAKEVSPEQWNEWAKLVAAEPCVLQRFVSVSLTSSSEVCMKAWFIMFFFFLIGWLESAAVFQYFLIDFPLLWNQTDITAFLGVELTW</sequence>
<gene>
    <name evidence="1" type="ORF">PDJAM_G00058680</name>
</gene>